<keyword evidence="2" id="KW-1015">Disulfide bond</keyword>
<sequence length="138" mass="15723">MGVGPSSTIYRKMELPTRAKVVVPPPSKKGKVIEFHSPSKWKIYFEASKQMSSKLIVVYFTASWCGPCHLMQPVVTDFADKYDNVEFIKIDVDEMEKVAEEFSVRIMPTFVLIKGSKQVDKVVGAKAEELQKKIEKHR</sequence>
<accession>S8EHF6</accession>
<comment type="caution">
    <text evidence="5">The sequence shown here is derived from an EMBL/GenBank/DDBJ whole genome shotgun (WGS) entry which is preliminary data.</text>
</comment>
<keyword evidence="1" id="KW-0249">Electron transport</keyword>
<dbReference type="PROSITE" id="PS51352">
    <property type="entry name" value="THIOREDOXIN_2"/>
    <property type="match status" value="1"/>
</dbReference>
<dbReference type="Gene3D" id="3.40.30.10">
    <property type="entry name" value="Glutaredoxin"/>
    <property type="match status" value="1"/>
</dbReference>
<dbReference type="InterPro" id="IPR036249">
    <property type="entry name" value="Thioredoxin-like_sf"/>
</dbReference>
<gene>
    <name evidence="5" type="ORF">M569_02622</name>
</gene>
<feature type="domain" description="Thioredoxin" evidence="4">
    <location>
        <begin position="13"/>
        <end position="138"/>
    </location>
</feature>
<dbReference type="CDD" id="cd02947">
    <property type="entry name" value="TRX_family"/>
    <property type="match status" value="1"/>
</dbReference>
<evidence type="ECO:0000256" key="2">
    <source>
        <dbReference type="ARBA" id="ARBA00023157"/>
    </source>
</evidence>
<protein>
    <submittedName>
        <fullName evidence="5">Thioredoxin</fullName>
    </submittedName>
</protein>
<dbReference type="PANTHER" id="PTHR10438">
    <property type="entry name" value="THIOREDOXIN"/>
    <property type="match status" value="1"/>
</dbReference>
<dbReference type="EMBL" id="AUSU01000956">
    <property type="protein sequence ID" value="EPS72137.1"/>
    <property type="molecule type" value="Genomic_DNA"/>
</dbReference>
<evidence type="ECO:0000256" key="1">
    <source>
        <dbReference type="ARBA" id="ARBA00022982"/>
    </source>
</evidence>
<dbReference type="SUPFAM" id="SSF52833">
    <property type="entry name" value="Thioredoxin-like"/>
    <property type="match status" value="1"/>
</dbReference>
<name>S8EHF6_9LAMI</name>
<proteinExistence type="predicted"/>
<dbReference type="PANTHER" id="PTHR10438:SF463">
    <property type="entry name" value="THIOREDOXIN"/>
    <property type="match status" value="1"/>
</dbReference>
<evidence type="ECO:0000259" key="4">
    <source>
        <dbReference type="PROSITE" id="PS51352"/>
    </source>
</evidence>
<dbReference type="AlphaFoldDB" id="S8EHF6"/>
<dbReference type="InterPro" id="IPR050620">
    <property type="entry name" value="Thioredoxin_H-type-like"/>
</dbReference>
<keyword evidence="6" id="KW-1185">Reference proteome</keyword>
<dbReference type="PRINTS" id="PR00421">
    <property type="entry name" value="THIOREDOXIN"/>
</dbReference>
<dbReference type="InterPro" id="IPR013766">
    <property type="entry name" value="Thioredoxin_domain"/>
</dbReference>
<keyword evidence="1" id="KW-0813">Transport</keyword>
<dbReference type="PROSITE" id="PS00194">
    <property type="entry name" value="THIOREDOXIN_1"/>
    <property type="match status" value="1"/>
</dbReference>
<reference evidence="5 6" key="1">
    <citation type="journal article" date="2013" name="BMC Genomics">
        <title>The miniature genome of a carnivorous plant Genlisea aurea contains a low number of genes and short non-coding sequences.</title>
        <authorList>
            <person name="Leushkin E.V."/>
            <person name="Sutormin R.A."/>
            <person name="Nabieva E.R."/>
            <person name="Penin A.A."/>
            <person name="Kondrashov A.S."/>
            <person name="Logacheva M.D."/>
        </authorList>
    </citation>
    <scope>NUCLEOTIDE SEQUENCE [LARGE SCALE GENOMIC DNA]</scope>
</reference>
<keyword evidence="3" id="KW-0676">Redox-active center</keyword>
<evidence type="ECO:0000313" key="6">
    <source>
        <dbReference type="Proteomes" id="UP000015453"/>
    </source>
</evidence>
<organism evidence="5 6">
    <name type="scientific">Genlisea aurea</name>
    <dbReference type="NCBI Taxonomy" id="192259"/>
    <lineage>
        <taxon>Eukaryota</taxon>
        <taxon>Viridiplantae</taxon>
        <taxon>Streptophyta</taxon>
        <taxon>Embryophyta</taxon>
        <taxon>Tracheophyta</taxon>
        <taxon>Spermatophyta</taxon>
        <taxon>Magnoliopsida</taxon>
        <taxon>eudicotyledons</taxon>
        <taxon>Gunneridae</taxon>
        <taxon>Pentapetalae</taxon>
        <taxon>asterids</taxon>
        <taxon>lamiids</taxon>
        <taxon>Lamiales</taxon>
        <taxon>Lentibulariaceae</taxon>
        <taxon>Genlisea</taxon>
    </lineage>
</organism>
<dbReference type="Pfam" id="PF00085">
    <property type="entry name" value="Thioredoxin"/>
    <property type="match status" value="1"/>
</dbReference>
<feature type="non-terminal residue" evidence="5">
    <location>
        <position position="138"/>
    </location>
</feature>
<dbReference type="InterPro" id="IPR017937">
    <property type="entry name" value="Thioredoxin_CS"/>
</dbReference>
<dbReference type="OrthoDB" id="10263751at2759"/>
<evidence type="ECO:0000313" key="5">
    <source>
        <dbReference type="EMBL" id="EPS72137.1"/>
    </source>
</evidence>
<evidence type="ECO:0000256" key="3">
    <source>
        <dbReference type="ARBA" id="ARBA00023284"/>
    </source>
</evidence>
<dbReference type="Proteomes" id="UP000015453">
    <property type="component" value="Unassembled WGS sequence"/>
</dbReference>
<dbReference type="FunFam" id="3.40.30.10:FF:000245">
    <property type="entry name" value="Thioredoxin"/>
    <property type="match status" value="1"/>
</dbReference>